<dbReference type="InterPro" id="IPR020846">
    <property type="entry name" value="MFS_dom"/>
</dbReference>
<dbReference type="CDD" id="cd17321">
    <property type="entry name" value="MFS_MMR_MDR_like"/>
    <property type="match status" value="1"/>
</dbReference>
<dbReference type="PROSITE" id="PS50850">
    <property type="entry name" value="MFS"/>
    <property type="match status" value="1"/>
</dbReference>
<dbReference type="GO" id="GO:0022857">
    <property type="term" value="F:transmembrane transporter activity"/>
    <property type="evidence" value="ECO:0007669"/>
    <property type="project" value="InterPro"/>
</dbReference>
<feature type="transmembrane region" description="Helical" evidence="8">
    <location>
        <begin position="227"/>
        <end position="249"/>
    </location>
</feature>
<keyword evidence="4" id="KW-1003">Cell membrane</keyword>
<dbReference type="Proteomes" id="UP001149140">
    <property type="component" value="Unassembled WGS sequence"/>
</dbReference>
<evidence type="ECO:0000256" key="8">
    <source>
        <dbReference type="SAM" id="Phobius"/>
    </source>
</evidence>
<feature type="transmembrane region" description="Helical" evidence="8">
    <location>
        <begin position="305"/>
        <end position="322"/>
    </location>
</feature>
<comment type="subcellular location">
    <subcellularLocation>
        <location evidence="1">Cell membrane</location>
        <topology evidence="1">Multi-pass membrane protein</topology>
    </subcellularLocation>
</comment>
<feature type="transmembrane region" description="Helical" evidence="8">
    <location>
        <begin position="53"/>
        <end position="73"/>
    </location>
</feature>
<dbReference type="Pfam" id="PF07690">
    <property type="entry name" value="MFS_1"/>
    <property type="match status" value="1"/>
</dbReference>
<dbReference type="NCBIfam" id="TIGR00711">
    <property type="entry name" value="efflux_EmrB"/>
    <property type="match status" value="1"/>
</dbReference>
<keyword evidence="7 8" id="KW-0472">Membrane</keyword>
<reference evidence="10" key="1">
    <citation type="submission" date="2022-10" db="EMBL/GenBank/DDBJ databases">
        <title>The WGS of Solirubrobacter ginsenosidimutans DSM 21036.</title>
        <authorList>
            <person name="Jiang Z."/>
        </authorList>
    </citation>
    <scope>NUCLEOTIDE SEQUENCE</scope>
    <source>
        <strain evidence="10">DSM 21036</strain>
    </source>
</reference>
<feature type="transmembrane region" description="Helical" evidence="8">
    <location>
        <begin position="424"/>
        <end position="445"/>
    </location>
</feature>
<feature type="transmembrane region" description="Helical" evidence="8">
    <location>
        <begin position="396"/>
        <end position="418"/>
    </location>
</feature>
<sequence length="464" mass="46334">MTLIAADATRSRALGLTGICLGFLVITLDATIVNVALGPIGADLGGALPAAQWIVNGYTLTFASLLLSAGVLADHVGSRTGFLIGLAIFALGSAACAGAGSLTVLIVARVVQGAGAAALMPCSLALVALSFPEAHDRRRALGLWGGASGIGLAAGPVLGGVLVAALGWRAIFLVNVPIAAAAALLLVRHVDETRRHAHPLDVPGQLLAVAGLASLTGGFITTGSQGWGATLTVALLVAGIAIAGAFVIVERSVAHPMVDPLLFRERTFSTAVAIGTVFNFCLYGAIFCLAVYLHRAQGLDALHTGLALLPMTAVTGTMAFLSGRLVSRVGEWRAIVVGLTAGTAGALLISLEAPGASTTALIPSTVLLGVTALAMPAMTALALSRAPRDRVGLTSGVFNASRQTGGALGVAVLGALLVSDGSSVSLRAAFMATAAAYATGVALALSGHRRERVGSLASATSPGL</sequence>
<feature type="transmembrane region" description="Helical" evidence="8">
    <location>
        <begin position="143"/>
        <end position="164"/>
    </location>
</feature>
<dbReference type="InterPro" id="IPR011701">
    <property type="entry name" value="MFS"/>
</dbReference>
<comment type="caution">
    <text evidence="10">The sequence shown here is derived from an EMBL/GenBank/DDBJ whole genome shotgun (WGS) entry which is preliminary data.</text>
</comment>
<feature type="transmembrane region" description="Helical" evidence="8">
    <location>
        <begin position="80"/>
        <end position="108"/>
    </location>
</feature>
<dbReference type="EMBL" id="JAPDOD010000011">
    <property type="protein sequence ID" value="MDA0161377.1"/>
    <property type="molecule type" value="Genomic_DNA"/>
</dbReference>
<evidence type="ECO:0000256" key="7">
    <source>
        <dbReference type="ARBA" id="ARBA00023136"/>
    </source>
</evidence>
<dbReference type="InterPro" id="IPR004638">
    <property type="entry name" value="EmrB-like"/>
</dbReference>
<evidence type="ECO:0000256" key="5">
    <source>
        <dbReference type="ARBA" id="ARBA00022692"/>
    </source>
</evidence>
<organism evidence="10 11">
    <name type="scientific">Solirubrobacter ginsenosidimutans</name>
    <dbReference type="NCBI Taxonomy" id="490573"/>
    <lineage>
        <taxon>Bacteria</taxon>
        <taxon>Bacillati</taxon>
        <taxon>Actinomycetota</taxon>
        <taxon>Thermoleophilia</taxon>
        <taxon>Solirubrobacterales</taxon>
        <taxon>Solirubrobacteraceae</taxon>
        <taxon>Solirubrobacter</taxon>
    </lineage>
</organism>
<dbReference type="AlphaFoldDB" id="A0A9X3MTY0"/>
<feature type="transmembrane region" description="Helical" evidence="8">
    <location>
        <begin position="170"/>
        <end position="190"/>
    </location>
</feature>
<keyword evidence="6 8" id="KW-1133">Transmembrane helix</keyword>
<evidence type="ECO:0000256" key="4">
    <source>
        <dbReference type="ARBA" id="ARBA00022475"/>
    </source>
</evidence>
<evidence type="ECO:0000259" key="9">
    <source>
        <dbReference type="PROSITE" id="PS50850"/>
    </source>
</evidence>
<evidence type="ECO:0000313" key="11">
    <source>
        <dbReference type="Proteomes" id="UP001149140"/>
    </source>
</evidence>
<protein>
    <submittedName>
        <fullName evidence="10">MFS transporter</fullName>
    </submittedName>
</protein>
<proteinExistence type="inferred from homology"/>
<evidence type="ECO:0000256" key="6">
    <source>
        <dbReference type="ARBA" id="ARBA00022989"/>
    </source>
</evidence>
<dbReference type="PANTHER" id="PTHR42718:SF9">
    <property type="entry name" value="MAJOR FACILITATOR SUPERFAMILY MULTIDRUG TRANSPORTER MFSC"/>
    <property type="match status" value="1"/>
</dbReference>
<dbReference type="Gene3D" id="1.20.1250.20">
    <property type="entry name" value="MFS general substrate transporter like domains"/>
    <property type="match status" value="1"/>
</dbReference>
<keyword evidence="11" id="KW-1185">Reference proteome</keyword>
<evidence type="ECO:0000256" key="3">
    <source>
        <dbReference type="ARBA" id="ARBA00022448"/>
    </source>
</evidence>
<dbReference type="PANTHER" id="PTHR42718">
    <property type="entry name" value="MAJOR FACILITATOR SUPERFAMILY MULTIDRUG TRANSPORTER MFSC"/>
    <property type="match status" value="1"/>
</dbReference>
<dbReference type="InterPro" id="IPR036259">
    <property type="entry name" value="MFS_trans_sf"/>
</dbReference>
<feature type="transmembrane region" description="Helical" evidence="8">
    <location>
        <begin position="360"/>
        <end position="384"/>
    </location>
</feature>
<evidence type="ECO:0000313" key="10">
    <source>
        <dbReference type="EMBL" id="MDA0161377.1"/>
    </source>
</evidence>
<dbReference type="Gene3D" id="1.20.1720.10">
    <property type="entry name" value="Multidrug resistance protein D"/>
    <property type="match status" value="1"/>
</dbReference>
<feature type="domain" description="Major facilitator superfamily (MFS) profile" evidence="9">
    <location>
        <begin position="15"/>
        <end position="452"/>
    </location>
</feature>
<evidence type="ECO:0000256" key="2">
    <source>
        <dbReference type="ARBA" id="ARBA00008537"/>
    </source>
</evidence>
<gene>
    <name evidence="10" type="ORF">OM076_13950</name>
</gene>
<name>A0A9X3MTY0_9ACTN</name>
<feature type="transmembrane region" description="Helical" evidence="8">
    <location>
        <begin position="270"/>
        <end position="293"/>
    </location>
</feature>
<feature type="transmembrane region" description="Helical" evidence="8">
    <location>
        <begin position="202"/>
        <end position="221"/>
    </location>
</feature>
<comment type="similarity">
    <text evidence="2">Belongs to the major facilitator superfamily. EmrB family.</text>
</comment>
<feature type="transmembrane region" description="Helical" evidence="8">
    <location>
        <begin position="114"/>
        <end position="131"/>
    </location>
</feature>
<keyword evidence="3" id="KW-0813">Transport</keyword>
<dbReference type="SUPFAM" id="SSF103473">
    <property type="entry name" value="MFS general substrate transporter"/>
    <property type="match status" value="1"/>
</dbReference>
<dbReference type="RefSeq" id="WP_270040583.1">
    <property type="nucleotide sequence ID" value="NZ_JAPDOD010000011.1"/>
</dbReference>
<accession>A0A9X3MTY0</accession>
<feature type="transmembrane region" description="Helical" evidence="8">
    <location>
        <begin position="12"/>
        <end position="33"/>
    </location>
</feature>
<keyword evidence="5 8" id="KW-0812">Transmembrane</keyword>
<feature type="transmembrane region" description="Helical" evidence="8">
    <location>
        <begin position="334"/>
        <end position="354"/>
    </location>
</feature>
<evidence type="ECO:0000256" key="1">
    <source>
        <dbReference type="ARBA" id="ARBA00004651"/>
    </source>
</evidence>
<dbReference type="GO" id="GO:0005886">
    <property type="term" value="C:plasma membrane"/>
    <property type="evidence" value="ECO:0007669"/>
    <property type="project" value="UniProtKB-SubCell"/>
</dbReference>